<dbReference type="Proteomes" id="UP000682951">
    <property type="component" value="Unassembled WGS sequence"/>
</dbReference>
<proteinExistence type="predicted"/>
<gene>
    <name evidence="1" type="ORF">KDD93_08260</name>
</gene>
<protein>
    <submittedName>
        <fullName evidence="1">Hydrogenase-4 component G</fullName>
    </submittedName>
</protein>
<name>A0ABS5HKM3_9BACT</name>
<organism evidence="1 2">
    <name type="scientific">Campylobacter anatolicus</name>
    <dbReference type="NCBI Taxonomy" id="2829105"/>
    <lineage>
        <taxon>Bacteria</taxon>
        <taxon>Pseudomonadati</taxon>
        <taxon>Campylobacterota</taxon>
        <taxon>Epsilonproteobacteria</taxon>
        <taxon>Campylobacterales</taxon>
        <taxon>Campylobacteraceae</taxon>
        <taxon>Campylobacter</taxon>
    </lineage>
</organism>
<evidence type="ECO:0000313" key="2">
    <source>
        <dbReference type="Proteomes" id="UP000682951"/>
    </source>
</evidence>
<dbReference type="EMBL" id="JAGSSW010000009">
    <property type="protein sequence ID" value="MBR8464555.1"/>
    <property type="molecule type" value="Genomic_DNA"/>
</dbReference>
<keyword evidence="2" id="KW-1185">Reference proteome</keyword>
<reference evidence="1 2" key="1">
    <citation type="submission" date="2021-04" db="EMBL/GenBank/DDBJ databases">
        <title>Molecular and phenotypic characterization and identification of bacterial isolates recovered from the Anatolian ground squirrels (Spermophilus xanthoprymnus) and which have the potential to form a new species in the Campylobacter genus.</title>
        <authorList>
            <person name="Aydin F."/>
            <person name="Abay S."/>
            <person name="Kayman T."/>
            <person name="Karakaya E."/>
            <person name="Mustak H.K."/>
            <person name="Mustak I.B."/>
            <person name="Bilgin N."/>
            <person name="Duzler A."/>
            <person name="Sahin O."/>
            <person name="Guran O."/>
            <person name="Saticioglu I.B."/>
        </authorList>
    </citation>
    <scope>NUCLEOTIDE SEQUENCE [LARGE SCALE GENOMIC DNA]</scope>
    <source>
        <strain evidence="2">faydin-G24</strain>
    </source>
</reference>
<accession>A0ABS5HKM3</accession>
<sequence length="205" mass="22090">MQVSINTSAYKVADIAQNCKNDTQKAQDQNTNLNALNLNDTDALKKATQMSVKEISNSYFLEFSAKALNEINAQGGLDTLFSGFKAPENLMDILSGIDYTAIGYNGKAISELSVDEANALVGEDGYFGIQNTADRLSNFVLNGAGDDLNKLKVGREGILNGFKQAQKAWGGELPEISQKTIDKALEIIDKRIAEFGDGNVLNVSA</sequence>
<dbReference type="RefSeq" id="WP_212142410.1">
    <property type="nucleotide sequence ID" value="NZ_JAGSSW010000009.1"/>
</dbReference>
<comment type="caution">
    <text evidence="1">The sequence shown here is derived from an EMBL/GenBank/DDBJ whole genome shotgun (WGS) entry which is preliminary data.</text>
</comment>
<evidence type="ECO:0000313" key="1">
    <source>
        <dbReference type="EMBL" id="MBR8464555.1"/>
    </source>
</evidence>